<dbReference type="Proteomes" id="UP000287188">
    <property type="component" value="Unassembled WGS sequence"/>
</dbReference>
<evidence type="ECO:0000256" key="6">
    <source>
        <dbReference type="SAM" id="Phobius"/>
    </source>
</evidence>
<feature type="transmembrane region" description="Helical" evidence="6">
    <location>
        <begin position="151"/>
        <end position="169"/>
    </location>
</feature>
<dbReference type="GO" id="GO:0022857">
    <property type="term" value="F:transmembrane transporter activity"/>
    <property type="evidence" value="ECO:0007669"/>
    <property type="project" value="InterPro"/>
</dbReference>
<feature type="transmembrane region" description="Helical" evidence="6">
    <location>
        <begin position="222"/>
        <end position="240"/>
    </location>
</feature>
<dbReference type="AlphaFoldDB" id="A0A402ANX3"/>
<keyword evidence="4 6" id="KW-1133">Transmembrane helix</keyword>
<sequence>MAKTRKQLLQLLQQKPDKRSDSFDRKLITPMIVGSVLNPVNSSIIAVSLVPIGTAFGVGLSSTTWLVSGLYLATALGQPVIGKLVDVYGPRRLYLAGAIFTGIAGLLGALAPSFWVLIVARVILGFGTCVGYPSAMYLIRSEARRTGHESPAGVLTTLAVSAQTIAVIGPPLGGVLISLGGWRTTFALNILLALACLYYGFRRLPSTTPLREVPIDNSESHLDYPGMLLFAVMLVSFLYFLMNPQISQLLLLVITVLSAIGFGWRELHCAAPFLDLRVFGGNRPLLITYIRNALAMTVGYAFLYGFSQWLQDGRGLNAAATGVILLPLSLVAIGVSSITGRRKEIRIKLLAAAIAQIIFCLLLLVLSSASPLWLLVVVIAIAGIPQGLASLANQNAVYYQADPTRMGASAGLLRTFTYLGALLASAANSLFLQRTADTAGLHRLAVFMLLISALFALLTVVDRSLGKVGVPNPDPTEKHVETVEQQ</sequence>
<evidence type="ECO:0000256" key="1">
    <source>
        <dbReference type="ARBA" id="ARBA00004651"/>
    </source>
</evidence>
<reference evidence="9" key="1">
    <citation type="submission" date="2018-12" db="EMBL/GenBank/DDBJ databases">
        <title>Tengunoibacter tsumagoiensis gen. nov., sp. nov., Dictyobacter kobayashii sp. nov., D. alpinus sp. nov., and D. joshuensis sp. nov. and description of Dictyobacteraceae fam. nov. within the order Ktedonobacterales isolated from Tengu-no-mugimeshi.</title>
        <authorList>
            <person name="Wang C.M."/>
            <person name="Zheng Y."/>
            <person name="Sakai Y."/>
            <person name="Toyoda A."/>
            <person name="Minakuchi Y."/>
            <person name="Abe K."/>
            <person name="Yokota A."/>
            <person name="Yabe S."/>
        </authorList>
    </citation>
    <scope>NUCLEOTIDE SEQUENCE [LARGE SCALE GENOMIC DNA]</scope>
    <source>
        <strain evidence="9">Uno11</strain>
    </source>
</reference>
<evidence type="ECO:0000256" key="3">
    <source>
        <dbReference type="ARBA" id="ARBA00022692"/>
    </source>
</evidence>
<dbReference type="PROSITE" id="PS50850">
    <property type="entry name" value="MFS"/>
    <property type="match status" value="1"/>
</dbReference>
<accession>A0A402ANX3</accession>
<feature type="domain" description="Major facilitator superfamily (MFS) profile" evidence="7">
    <location>
        <begin position="27"/>
        <end position="464"/>
    </location>
</feature>
<feature type="transmembrane region" description="Helical" evidence="6">
    <location>
        <begin position="93"/>
        <end position="112"/>
    </location>
</feature>
<dbReference type="InterPro" id="IPR036259">
    <property type="entry name" value="MFS_trans_sf"/>
</dbReference>
<dbReference type="PANTHER" id="PTHR23501:SF191">
    <property type="entry name" value="VACUOLAR BASIC AMINO ACID TRANSPORTER 4"/>
    <property type="match status" value="1"/>
</dbReference>
<dbReference type="GO" id="GO:0005886">
    <property type="term" value="C:plasma membrane"/>
    <property type="evidence" value="ECO:0007669"/>
    <property type="project" value="UniProtKB-SubCell"/>
</dbReference>
<protein>
    <submittedName>
        <fullName evidence="8">MFS transporter</fullName>
    </submittedName>
</protein>
<name>A0A402ANX3_9CHLR</name>
<gene>
    <name evidence="8" type="ORF">KDK_46630</name>
</gene>
<feature type="transmembrane region" description="Helical" evidence="6">
    <location>
        <begin position="27"/>
        <end position="50"/>
    </location>
</feature>
<feature type="transmembrane region" description="Helical" evidence="6">
    <location>
        <begin position="285"/>
        <end position="306"/>
    </location>
</feature>
<evidence type="ECO:0000259" key="7">
    <source>
        <dbReference type="PROSITE" id="PS50850"/>
    </source>
</evidence>
<feature type="transmembrane region" description="Helical" evidence="6">
    <location>
        <begin position="118"/>
        <end position="139"/>
    </location>
</feature>
<dbReference type="PANTHER" id="PTHR23501">
    <property type="entry name" value="MAJOR FACILITATOR SUPERFAMILY"/>
    <property type="match status" value="1"/>
</dbReference>
<comment type="caution">
    <text evidence="8">The sequence shown here is derived from an EMBL/GenBank/DDBJ whole genome shotgun (WGS) entry which is preliminary data.</text>
</comment>
<dbReference type="InterPro" id="IPR020846">
    <property type="entry name" value="MFS_dom"/>
</dbReference>
<evidence type="ECO:0000256" key="5">
    <source>
        <dbReference type="ARBA" id="ARBA00023136"/>
    </source>
</evidence>
<evidence type="ECO:0000313" key="8">
    <source>
        <dbReference type="EMBL" id="GCE20863.1"/>
    </source>
</evidence>
<feature type="transmembrane region" description="Helical" evidence="6">
    <location>
        <begin position="444"/>
        <end position="461"/>
    </location>
</feature>
<keyword evidence="3 6" id="KW-0812">Transmembrane</keyword>
<dbReference type="Pfam" id="PF07690">
    <property type="entry name" value="MFS_1"/>
    <property type="match status" value="1"/>
</dbReference>
<dbReference type="InterPro" id="IPR011701">
    <property type="entry name" value="MFS"/>
</dbReference>
<dbReference type="Gene3D" id="1.20.1720.10">
    <property type="entry name" value="Multidrug resistance protein D"/>
    <property type="match status" value="1"/>
</dbReference>
<organism evidence="8 9">
    <name type="scientific">Dictyobacter kobayashii</name>
    <dbReference type="NCBI Taxonomy" id="2014872"/>
    <lineage>
        <taxon>Bacteria</taxon>
        <taxon>Bacillati</taxon>
        <taxon>Chloroflexota</taxon>
        <taxon>Ktedonobacteria</taxon>
        <taxon>Ktedonobacterales</taxon>
        <taxon>Dictyobacteraceae</taxon>
        <taxon>Dictyobacter</taxon>
    </lineage>
</organism>
<evidence type="ECO:0000313" key="9">
    <source>
        <dbReference type="Proteomes" id="UP000287188"/>
    </source>
</evidence>
<feature type="transmembrane region" description="Helical" evidence="6">
    <location>
        <begin position="246"/>
        <end position="264"/>
    </location>
</feature>
<keyword evidence="9" id="KW-1185">Reference proteome</keyword>
<feature type="transmembrane region" description="Helical" evidence="6">
    <location>
        <begin position="412"/>
        <end position="432"/>
    </location>
</feature>
<feature type="transmembrane region" description="Helical" evidence="6">
    <location>
        <begin position="181"/>
        <end position="201"/>
    </location>
</feature>
<keyword evidence="5 6" id="KW-0472">Membrane</keyword>
<dbReference type="SUPFAM" id="SSF103473">
    <property type="entry name" value="MFS general substrate transporter"/>
    <property type="match status" value="1"/>
</dbReference>
<evidence type="ECO:0000256" key="4">
    <source>
        <dbReference type="ARBA" id="ARBA00022989"/>
    </source>
</evidence>
<feature type="transmembrane region" description="Helical" evidence="6">
    <location>
        <begin position="62"/>
        <end position="81"/>
    </location>
</feature>
<evidence type="ECO:0000256" key="2">
    <source>
        <dbReference type="ARBA" id="ARBA00022448"/>
    </source>
</evidence>
<dbReference type="EMBL" id="BIFS01000001">
    <property type="protein sequence ID" value="GCE20863.1"/>
    <property type="molecule type" value="Genomic_DNA"/>
</dbReference>
<comment type="subcellular location">
    <subcellularLocation>
        <location evidence="1">Cell membrane</location>
        <topology evidence="1">Multi-pass membrane protein</topology>
    </subcellularLocation>
</comment>
<dbReference type="RefSeq" id="WP_218031960.1">
    <property type="nucleotide sequence ID" value="NZ_BIFS01000001.1"/>
</dbReference>
<feature type="transmembrane region" description="Helical" evidence="6">
    <location>
        <begin position="318"/>
        <end position="335"/>
    </location>
</feature>
<keyword evidence="2" id="KW-0813">Transport</keyword>
<proteinExistence type="predicted"/>
<dbReference type="Gene3D" id="1.20.1250.20">
    <property type="entry name" value="MFS general substrate transporter like domains"/>
    <property type="match status" value="1"/>
</dbReference>